<reference evidence="1" key="1">
    <citation type="journal article" date="2020" name="Phytopathology">
        <title>Genome Sequence Resources of Colletotrichum truncatum, C. plurivorum, C. musicola, and C. sojae: Four Species Pathogenic to Soybean (Glycine max).</title>
        <authorList>
            <person name="Rogerio F."/>
            <person name="Boufleur T.R."/>
            <person name="Ciampi-Guillardi M."/>
            <person name="Sukno S.A."/>
            <person name="Thon M.R."/>
            <person name="Massola Junior N.S."/>
            <person name="Baroncelli R."/>
        </authorList>
    </citation>
    <scope>NUCLEOTIDE SEQUENCE</scope>
    <source>
        <strain evidence="1">LFN00145</strain>
    </source>
</reference>
<accession>A0A8H6JXJ3</accession>
<organism evidence="1 2">
    <name type="scientific">Colletotrichum plurivorum</name>
    <dbReference type="NCBI Taxonomy" id="2175906"/>
    <lineage>
        <taxon>Eukaryota</taxon>
        <taxon>Fungi</taxon>
        <taxon>Dikarya</taxon>
        <taxon>Ascomycota</taxon>
        <taxon>Pezizomycotina</taxon>
        <taxon>Sordariomycetes</taxon>
        <taxon>Hypocreomycetidae</taxon>
        <taxon>Glomerellales</taxon>
        <taxon>Glomerellaceae</taxon>
        <taxon>Colletotrichum</taxon>
        <taxon>Colletotrichum orchidearum species complex</taxon>
    </lineage>
</organism>
<protein>
    <submittedName>
        <fullName evidence="1">Uncharacterized protein</fullName>
    </submittedName>
</protein>
<dbReference type="Proteomes" id="UP000654918">
    <property type="component" value="Unassembled WGS sequence"/>
</dbReference>
<dbReference type="AlphaFoldDB" id="A0A8H6JXJ3"/>
<gene>
    <name evidence="1" type="ORF">CPLU01_12633</name>
</gene>
<keyword evidence="2" id="KW-1185">Reference proteome</keyword>
<sequence length="122" mass="13112">MAKTYIVTPNYTTRPPPTLQSVAKVPVSEGVNNISEAIAEPLTDTDVGTLFLGDVLRYPLGSELSVLNRIDRIKVPNHLLALPPDVKQGFRATRQSLLKGRVGVWASLLAALSLPLGIELGV</sequence>
<name>A0A8H6JXJ3_9PEZI</name>
<comment type="caution">
    <text evidence="1">The sequence shown here is derived from an EMBL/GenBank/DDBJ whole genome shotgun (WGS) entry which is preliminary data.</text>
</comment>
<dbReference type="EMBL" id="WIGO01000265">
    <property type="protein sequence ID" value="KAF6820942.1"/>
    <property type="molecule type" value="Genomic_DNA"/>
</dbReference>
<proteinExistence type="predicted"/>
<evidence type="ECO:0000313" key="1">
    <source>
        <dbReference type="EMBL" id="KAF6820942.1"/>
    </source>
</evidence>
<evidence type="ECO:0000313" key="2">
    <source>
        <dbReference type="Proteomes" id="UP000654918"/>
    </source>
</evidence>